<gene>
    <name evidence="1" type="ORF">HBE96_23455</name>
</gene>
<accession>A0A7Y0HS69</accession>
<protein>
    <submittedName>
        <fullName evidence="1">Uncharacterized protein</fullName>
    </submittedName>
</protein>
<proteinExistence type="predicted"/>
<dbReference type="EMBL" id="JABBNI010000065">
    <property type="protein sequence ID" value="NMM65538.1"/>
    <property type="molecule type" value="Genomic_DNA"/>
</dbReference>
<keyword evidence="2" id="KW-1185">Reference proteome</keyword>
<sequence length="262" mass="30922">MMKNEIKQKFPSWCNDTNTKYNLMLSDDLDSLFSCAILNKLFGYEIKWFYDFNNMYISDDNDNKTKSFAVDADMVKYRCWGNHVTLNNPKAANINTIMGIGQSNYTEKFCGSTLLTILSYYSADLSELSEEQKMILLTIDSTYLGYWFKDGFYCKKYLKMMELDCLLDVLERHSKEEFKELDIKYNLNKGKIWVDILDNTLHSDIQLDKLRELFPSLSFILPKNEFSTYKSFEIVQSAYLKHNREEVFSCARVYRNALRYSI</sequence>
<reference evidence="1 2" key="2">
    <citation type="submission" date="2020-06" db="EMBL/GenBank/DDBJ databases">
        <title>Complete Genome Sequence of Clostridium muelleri sp. nov. P21T, an Acid-Alcohol Producing Acetogen Isolated from Old Hay.</title>
        <authorList>
            <person name="Duncan K.E."/>
            <person name="Tanner R.S."/>
        </authorList>
    </citation>
    <scope>NUCLEOTIDE SEQUENCE [LARGE SCALE GENOMIC DNA]</scope>
    <source>
        <strain evidence="1 2">P21</strain>
    </source>
</reference>
<name>A0A7Y0HS69_9CLOT</name>
<dbReference type="Proteomes" id="UP000537131">
    <property type="component" value="Unassembled WGS sequence"/>
</dbReference>
<organism evidence="1 2">
    <name type="scientific">Clostridium muellerianum</name>
    <dbReference type="NCBI Taxonomy" id="2716538"/>
    <lineage>
        <taxon>Bacteria</taxon>
        <taxon>Bacillati</taxon>
        <taxon>Bacillota</taxon>
        <taxon>Clostridia</taxon>
        <taxon>Eubacteriales</taxon>
        <taxon>Clostridiaceae</taxon>
        <taxon>Clostridium</taxon>
    </lineage>
</organism>
<evidence type="ECO:0000313" key="2">
    <source>
        <dbReference type="Proteomes" id="UP000537131"/>
    </source>
</evidence>
<comment type="caution">
    <text evidence="1">The sequence shown here is derived from an EMBL/GenBank/DDBJ whole genome shotgun (WGS) entry which is preliminary data.</text>
</comment>
<dbReference type="AlphaFoldDB" id="A0A7Y0HS69"/>
<evidence type="ECO:0000313" key="1">
    <source>
        <dbReference type="EMBL" id="NMM65538.1"/>
    </source>
</evidence>
<reference evidence="1 2" key="1">
    <citation type="submission" date="2020-04" db="EMBL/GenBank/DDBJ databases">
        <authorList>
            <person name="Doyle D.A."/>
        </authorList>
    </citation>
    <scope>NUCLEOTIDE SEQUENCE [LARGE SCALE GENOMIC DNA]</scope>
    <source>
        <strain evidence="1 2">P21</strain>
    </source>
</reference>
<dbReference type="RefSeq" id="WP_169300115.1">
    <property type="nucleotide sequence ID" value="NZ_JABBNI010000065.1"/>
</dbReference>